<evidence type="ECO:0000313" key="2">
    <source>
        <dbReference type="Proteomes" id="UP001300745"/>
    </source>
</evidence>
<accession>A0ABT3SNJ8</accession>
<name>A0ABT3SNJ8_9MYCO</name>
<organism evidence="1 2">
    <name type="scientific">Mycobacterium pinniadriaticum</name>
    <dbReference type="NCBI Taxonomy" id="2994102"/>
    <lineage>
        <taxon>Bacteria</taxon>
        <taxon>Bacillati</taxon>
        <taxon>Actinomycetota</taxon>
        <taxon>Actinomycetes</taxon>
        <taxon>Mycobacteriales</taxon>
        <taxon>Mycobacteriaceae</taxon>
        <taxon>Mycobacterium</taxon>
    </lineage>
</organism>
<dbReference type="EMBL" id="JAPJDO010000057">
    <property type="protein sequence ID" value="MCX2941086.1"/>
    <property type="molecule type" value="Genomic_DNA"/>
</dbReference>
<sequence length="203" mass="21863">MIDADSFFQFENLDSAIAEYEHATLAAGRHVSELLGITVSSSGSAANTLNELRRQIAPRLRHRDSDVGVITTPGFDAETDIFASPGPAAARFALRSAIRLTHSLGFTSQAEIAVGEMAVAAIRAAGGSTSHLAYRIAEADHIESVRAALTLGRPVRVQRNFVVRCAVFGLGEALNAEHDADEPASTAIETWLAEQRAFRRHQR</sequence>
<evidence type="ECO:0000313" key="1">
    <source>
        <dbReference type="EMBL" id="MCX2941086.1"/>
    </source>
</evidence>
<comment type="caution">
    <text evidence="1">The sequence shown here is derived from an EMBL/GenBank/DDBJ whole genome shotgun (WGS) entry which is preliminary data.</text>
</comment>
<dbReference type="Proteomes" id="UP001300745">
    <property type="component" value="Unassembled WGS sequence"/>
</dbReference>
<keyword evidence="2" id="KW-1185">Reference proteome</keyword>
<reference evidence="1 2" key="1">
    <citation type="submission" date="2022-11" db="EMBL/GenBank/DDBJ databases">
        <title>Mycobacterium sp. nov.</title>
        <authorList>
            <person name="Papic B."/>
            <person name="Spicic S."/>
            <person name="Duvnjak S."/>
        </authorList>
    </citation>
    <scope>NUCLEOTIDE SEQUENCE [LARGE SCALE GENOMIC DNA]</scope>
    <source>
        <strain evidence="1 2">CVI_P4</strain>
    </source>
</reference>
<protein>
    <submittedName>
        <fullName evidence="1">Uncharacterized protein</fullName>
    </submittedName>
</protein>
<dbReference type="RefSeq" id="WP_266000975.1">
    <property type="nucleotide sequence ID" value="NZ_JAPJDN010000057.1"/>
</dbReference>
<proteinExistence type="predicted"/>
<gene>
    <name evidence="1" type="ORF">ORI27_30795</name>
</gene>